<dbReference type="KEGG" id="tes:BW730_16005"/>
<keyword evidence="3" id="KW-0328">Glycosyltransferase</keyword>
<accession>A0A1Q2CTG5</accession>
<name>A0A1Q2CTG5_9ACTN</name>
<dbReference type="STRING" id="1332264.BW730_16005"/>
<reference evidence="7" key="1">
    <citation type="submission" date="2017-02" db="EMBL/GenBank/DDBJ databases">
        <title>Tessaracoccus aquaemaris sp. nov., isolated from the intestine of a Korean rockfish, Sebastes schlegelii, in a marine aquaculture pond.</title>
        <authorList>
            <person name="Tak E.J."/>
            <person name="Bae J.-W."/>
        </authorList>
    </citation>
    <scope>NUCLEOTIDE SEQUENCE [LARGE SCALE GENOMIC DNA]</scope>
    <source>
        <strain evidence="7">NSG39</strain>
    </source>
</reference>
<dbReference type="EMBL" id="CP019606">
    <property type="protein sequence ID" value="AQP49421.1"/>
    <property type="molecule type" value="Genomic_DNA"/>
</dbReference>
<keyword evidence="7" id="KW-1185">Reference proteome</keyword>
<dbReference type="PANTHER" id="PTHR43179:SF12">
    <property type="entry name" value="GALACTOFURANOSYLTRANSFERASE GLFT2"/>
    <property type="match status" value="1"/>
</dbReference>
<gene>
    <name evidence="6" type="ORF">BW730_16005</name>
</gene>
<keyword evidence="4" id="KW-0808">Transferase</keyword>
<comment type="similarity">
    <text evidence="2">Belongs to the glycosyltransferase 2 family.</text>
</comment>
<evidence type="ECO:0000259" key="5">
    <source>
        <dbReference type="Pfam" id="PF00535"/>
    </source>
</evidence>
<dbReference type="PANTHER" id="PTHR43179">
    <property type="entry name" value="RHAMNOSYLTRANSFERASE WBBL"/>
    <property type="match status" value="1"/>
</dbReference>
<dbReference type="GO" id="GO:0016757">
    <property type="term" value="F:glycosyltransferase activity"/>
    <property type="evidence" value="ECO:0007669"/>
    <property type="project" value="UniProtKB-KW"/>
</dbReference>
<dbReference type="InterPro" id="IPR001173">
    <property type="entry name" value="Glyco_trans_2-like"/>
</dbReference>
<evidence type="ECO:0000256" key="4">
    <source>
        <dbReference type="ARBA" id="ARBA00022679"/>
    </source>
</evidence>
<dbReference type="InterPro" id="IPR029044">
    <property type="entry name" value="Nucleotide-diphossugar_trans"/>
</dbReference>
<evidence type="ECO:0000256" key="3">
    <source>
        <dbReference type="ARBA" id="ARBA00022676"/>
    </source>
</evidence>
<dbReference type="Pfam" id="PF00535">
    <property type="entry name" value="Glycos_transf_2"/>
    <property type="match status" value="1"/>
</dbReference>
<proteinExistence type="inferred from homology"/>
<feature type="domain" description="Glycosyltransferase 2-like" evidence="5">
    <location>
        <begin position="22"/>
        <end position="142"/>
    </location>
</feature>
<dbReference type="Proteomes" id="UP000188145">
    <property type="component" value="Chromosome"/>
</dbReference>
<evidence type="ECO:0000256" key="1">
    <source>
        <dbReference type="ARBA" id="ARBA00004776"/>
    </source>
</evidence>
<evidence type="ECO:0000256" key="2">
    <source>
        <dbReference type="ARBA" id="ARBA00006739"/>
    </source>
</evidence>
<sequence>MEVVQAGGTVSGPTKSVRYGVVVLTMGNRPRELGRALDSLMSQTGVEMDVVVVVNSDRTVETPHRVRVHGIGENIGIPAGRNVGAQLVAGDFIFFLDDDSWLPSVTFLADVAARMEADATLGMVQPRIIDPDRRGDEPTRWIPRLRKGRPGRSSEVFSVLETAIALPRETFDATGGWPSEFYYAHEGIELAWRVWDTGRRVEYQADLHVAHPVVHTGRHKEFHYMNARNRVWLARRCLHWPFSWAYVLVWTLRHMIRNLPEHEDQVWWNGWMDGWTDKPWDGPTRPRKLRWSTIVTMTLHGRPPLV</sequence>
<dbReference type="Gene3D" id="3.90.550.10">
    <property type="entry name" value="Spore Coat Polysaccharide Biosynthesis Protein SpsA, Chain A"/>
    <property type="match status" value="1"/>
</dbReference>
<evidence type="ECO:0000313" key="7">
    <source>
        <dbReference type="Proteomes" id="UP000188145"/>
    </source>
</evidence>
<dbReference type="SUPFAM" id="SSF53448">
    <property type="entry name" value="Nucleotide-diphospho-sugar transferases"/>
    <property type="match status" value="1"/>
</dbReference>
<comment type="pathway">
    <text evidence="1">Cell wall biogenesis; cell wall polysaccharide biosynthesis.</text>
</comment>
<organism evidence="6 7">
    <name type="scientific">Tessaracoccus aquimaris</name>
    <dbReference type="NCBI Taxonomy" id="1332264"/>
    <lineage>
        <taxon>Bacteria</taxon>
        <taxon>Bacillati</taxon>
        <taxon>Actinomycetota</taxon>
        <taxon>Actinomycetes</taxon>
        <taxon>Propionibacteriales</taxon>
        <taxon>Propionibacteriaceae</taxon>
        <taxon>Tessaracoccus</taxon>
    </lineage>
</organism>
<dbReference type="AlphaFoldDB" id="A0A1Q2CTG5"/>
<evidence type="ECO:0000313" key="6">
    <source>
        <dbReference type="EMBL" id="AQP49421.1"/>
    </source>
</evidence>
<protein>
    <recommendedName>
        <fullName evidence="5">Glycosyltransferase 2-like domain-containing protein</fullName>
    </recommendedName>
</protein>